<keyword evidence="1" id="KW-1133">Transmembrane helix</keyword>
<evidence type="ECO:0000313" key="2">
    <source>
        <dbReference type="EMBL" id="QDH88698.1"/>
    </source>
</evidence>
<protein>
    <submittedName>
        <fullName evidence="2">Uncharacterized protein</fullName>
    </submittedName>
</protein>
<feature type="transmembrane region" description="Helical" evidence="1">
    <location>
        <begin position="53"/>
        <end position="72"/>
    </location>
</feature>
<sequence>MRSSSSCLAVSRRWTVVNPLINEPFEGSYAQGRYGRPSNQPDDVNRLEVRVTMSYKTLVIAFALFSVVARMLDAIMDLISP</sequence>
<keyword evidence="1" id="KW-0472">Membrane</keyword>
<keyword evidence="1" id="KW-0812">Transmembrane</keyword>
<name>A0A514D4Z2_9VIRU</name>
<dbReference type="EMBL" id="MN034286">
    <property type="protein sequence ID" value="QDH88698.1"/>
    <property type="molecule type" value="Genomic_RNA"/>
</dbReference>
<proteinExistence type="predicted"/>
<accession>A0A514D4Z2</accession>
<evidence type="ECO:0000256" key="1">
    <source>
        <dbReference type="SAM" id="Phobius"/>
    </source>
</evidence>
<gene>
    <name evidence="2" type="ORF">H2RhizoLitter491025_000003</name>
</gene>
<organism evidence="2">
    <name type="scientific">Leviviridae sp</name>
    <dbReference type="NCBI Taxonomy" id="2027243"/>
    <lineage>
        <taxon>Viruses</taxon>
        <taxon>Riboviria</taxon>
        <taxon>Orthornavirae</taxon>
        <taxon>Lenarviricota</taxon>
        <taxon>Leviviricetes</taxon>
        <taxon>Norzivirales</taxon>
        <taxon>Fiersviridae</taxon>
    </lineage>
</organism>
<reference evidence="2" key="1">
    <citation type="submission" date="2019-05" db="EMBL/GenBank/DDBJ databases">
        <title>Metatranscriptomic reconstruction reveals RNA viruses with the potential to shape carbon cycling in soil.</title>
        <authorList>
            <person name="Starr E.P."/>
            <person name="Nuccio E."/>
            <person name="Pett-Ridge J."/>
            <person name="Banfield J.F."/>
            <person name="Firestone M.K."/>
        </authorList>
    </citation>
    <scope>NUCLEOTIDE SEQUENCE</scope>
    <source>
        <strain evidence="2">H2_Rhizo_Litter_49_scaffold_1025</strain>
    </source>
</reference>